<feature type="transmembrane region" description="Helical" evidence="1">
    <location>
        <begin position="126"/>
        <end position="147"/>
    </location>
</feature>
<dbReference type="KEGG" id="pco:PHACADRAFT_206983"/>
<gene>
    <name evidence="2" type="ORF">PHACADRAFT_206983</name>
</gene>
<proteinExistence type="predicted"/>
<evidence type="ECO:0000313" key="3">
    <source>
        <dbReference type="Proteomes" id="UP000008370"/>
    </source>
</evidence>
<dbReference type="GeneID" id="18912568"/>
<feature type="transmembrane region" description="Helical" evidence="1">
    <location>
        <begin position="99"/>
        <end position="119"/>
    </location>
</feature>
<dbReference type="EMBL" id="JH930470">
    <property type="protein sequence ID" value="EKM58146.1"/>
    <property type="molecule type" value="Genomic_DNA"/>
</dbReference>
<keyword evidence="1" id="KW-0812">Transmembrane</keyword>
<dbReference type="InParanoid" id="K5V616"/>
<dbReference type="AlphaFoldDB" id="K5V616"/>
<dbReference type="RefSeq" id="XP_007393473.1">
    <property type="nucleotide sequence ID" value="XM_007393411.1"/>
</dbReference>
<dbReference type="Proteomes" id="UP000008370">
    <property type="component" value="Unassembled WGS sequence"/>
</dbReference>
<dbReference type="OrthoDB" id="3354175at2759"/>
<evidence type="ECO:0000256" key="1">
    <source>
        <dbReference type="SAM" id="Phobius"/>
    </source>
</evidence>
<accession>K5V616</accession>
<evidence type="ECO:0008006" key="4">
    <source>
        <dbReference type="Google" id="ProtNLM"/>
    </source>
</evidence>
<reference evidence="2 3" key="1">
    <citation type="journal article" date="2012" name="BMC Genomics">
        <title>Comparative genomics of the white-rot fungi, Phanerochaete carnosa and P. chrysosporium, to elucidate the genetic basis of the distinct wood types they colonize.</title>
        <authorList>
            <person name="Suzuki H."/>
            <person name="MacDonald J."/>
            <person name="Syed K."/>
            <person name="Salamov A."/>
            <person name="Hori C."/>
            <person name="Aerts A."/>
            <person name="Henrissat B."/>
            <person name="Wiebenga A."/>
            <person name="vanKuyk P.A."/>
            <person name="Barry K."/>
            <person name="Lindquist E."/>
            <person name="LaButti K."/>
            <person name="Lapidus A."/>
            <person name="Lucas S."/>
            <person name="Coutinho P."/>
            <person name="Gong Y."/>
            <person name="Samejima M."/>
            <person name="Mahadevan R."/>
            <person name="Abou-Zaid M."/>
            <person name="de Vries R.P."/>
            <person name="Igarashi K."/>
            <person name="Yadav J.S."/>
            <person name="Grigoriev I.V."/>
            <person name="Master E.R."/>
        </authorList>
    </citation>
    <scope>NUCLEOTIDE SEQUENCE [LARGE SCALE GENOMIC DNA]</scope>
    <source>
        <strain evidence="2 3">HHB-10118-sp</strain>
    </source>
</reference>
<protein>
    <recommendedName>
        <fullName evidence="4">G-protein coupled receptors family 1 profile domain-containing protein</fullName>
    </recommendedName>
</protein>
<organism evidence="2 3">
    <name type="scientific">Phanerochaete carnosa (strain HHB-10118-sp)</name>
    <name type="common">White-rot fungus</name>
    <name type="synonym">Peniophora carnosa</name>
    <dbReference type="NCBI Taxonomy" id="650164"/>
    <lineage>
        <taxon>Eukaryota</taxon>
        <taxon>Fungi</taxon>
        <taxon>Dikarya</taxon>
        <taxon>Basidiomycota</taxon>
        <taxon>Agaricomycotina</taxon>
        <taxon>Agaricomycetes</taxon>
        <taxon>Polyporales</taxon>
        <taxon>Phanerochaetaceae</taxon>
        <taxon>Phanerochaete</taxon>
    </lineage>
</organism>
<feature type="transmembrane region" description="Helical" evidence="1">
    <location>
        <begin position="234"/>
        <end position="256"/>
    </location>
</feature>
<dbReference type="HOGENOM" id="CLU_044614_3_2_1"/>
<keyword evidence="1" id="KW-0472">Membrane</keyword>
<feature type="transmembrane region" description="Helical" evidence="1">
    <location>
        <begin position="46"/>
        <end position="64"/>
    </location>
</feature>
<evidence type="ECO:0000313" key="2">
    <source>
        <dbReference type="EMBL" id="EKM58146.1"/>
    </source>
</evidence>
<feature type="transmembrane region" description="Helical" evidence="1">
    <location>
        <begin position="167"/>
        <end position="185"/>
    </location>
</feature>
<name>K5V616_PHACS</name>
<feature type="transmembrane region" description="Helical" evidence="1">
    <location>
        <begin position="206"/>
        <end position="228"/>
    </location>
</feature>
<keyword evidence="3" id="KW-1185">Reference proteome</keyword>
<sequence length="285" mass="31805">MAVTVPKADFIGTLLETLCYGMYFVFFTRFIRVLYARHLAGRPARYLLAIAIVIFLLITAHLSIQVNRITRAFTDNMDVANGPALYYSKLSKKESAAKASIYVALTLICDILMVYRVYVVYDRKRAIIAVPFVLFLADLALAVWYVWSGSHVSRSRLGMSPLVPINIFYGVTLALNLLCTIMIALKIWTIHRKLPGRAVAGVRIQGIVAIIVESAAIYTCVLVTLIVTSIIHTIGLWIVLDPIPPIIGMVFMNVMVRASRQYHSDTFLSINLSLPTYLESEDGKA</sequence>
<keyword evidence="1" id="KW-1133">Transmembrane helix</keyword>
<feature type="transmembrane region" description="Helical" evidence="1">
    <location>
        <begin position="12"/>
        <end position="34"/>
    </location>
</feature>